<evidence type="ECO:0000259" key="8">
    <source>
        <dbReference type="Pfam" id="PF09169"/>
    </source>
</evidence>
<accession>A0A821UCS7</accession>
<dbReference type="InterPro" id="IPR015188">
    <property type="entry name" value="BRCA2_OB_3"/>
</dbReference>
<dbReference type="InterPro" id="IPR012340">
    <property type="entry name" value="NA-bd_OB-fold"/>
</dbReference>
<dbReference type="Proteomes" id="UP000663880">
    <property type="component" value="Unassembled WGS sequence"/>
</dbReference>
<dbReference type="InterPro" id="IPR015187">
    <property type="entry name" value="BRCA2_OB_1"/>
</dbReference>
<feature type="domain" description="Breast cancer type 2 susceptibility protein helical" evidence="8">
    <location>
        <begin position="1305"/>
        <end position="1358"/>
    </location>
</feature>
<evidence type="ECO:0000259" key="7">
    <source>
        <dbReference type="Pfam" id="PF09104"/>
    </source>
</evidence>
<dbReference type="Pfam" id="PF09169">
    <property type="entry name" value="BRCA-2_helical"/>
    <property type="match status" value="1"/>
</dbReference>
<dbReference type="GO" id="GO:0003677">
    <property type="term" value="F:DNA binding"/>
    <property type="evidence" value="ECO:0007669"/>
    <property type="project" value="UniProtKB-KW"/>
</dbReference>
<evidence type="ECO:0000256" key="5">
    <source>
        <dbReference type="ARBA" id="ARBA00023204"/>
    </source>
</evidence>
<dbReference type="Pfam" id="PF09104">
    <property type="entry name" value="BRCA-2_OB3"/>
    <property type="match status" value="1"/>
</dbReference>
<dbReference type="InterPro" id="IPR015525">
    <property type="entry name" value="BRCA2"/>
</dbReference>
<evidence type="ECO:0000256" key="2">
    <source>
        <dbReference type="ARBA" id="ARBA00022763"/>
    </source>
</evidence>
<dbReference type="InterPro" id="IPR036315">
    <property type="entry name" value="BRCA2_hlx_sf"/>
</dbReference>
<dbReference type="OrthoDB" id="21095at2759"/>
<evidence type="ECO:0000259" key="6">
    <source>
        <dbReference type="Pfam" id="PF09103"/>
    </source>
</evidence>
<proteinExistence type="predicted"/>
<feature type="domain" description="BRCA2 OB1" evidence="6">
    <location>
        <begin position="1364"/>
        <end position="1482"/>
    </location>
</feature>
<dbReference type="Pfam" id="PF09103">
    <property type="entry name" value="BRCA-2_OB1"/>
    <property type="match status" value="1"/>
</dbReference>
<dbReference type="SUPFAM" id="SSF81872">
    <property type="entry name" value="BRCA2 helical domain"/>
    <property type="match status" value="1"/>
</dbReference>
<evidence type="ECO:0000313" key="10">
    <source>
        <dbReference type="Proteomes" id="UP000663880"/>
    </source>
</evidence>
<keyword evidence="10" id="KW-1185">Reference proteome</keyword>
<dbReference type="SUPFAM" id="SSF81878">
    <property type="entry name" value="BRCA2 tower domain"/>
    <property type="match status" value="1"/>
</dbReference>
<comment type="caution">
    <text evidence="9">The sequence shown here is derived from an EMBL/GenBank/DDBJ whole genome shotgun (WGS) entry which is preliminary data.</text>
</comment>
<dbReference type="InterPro" id="IPR002093">
    <property type="entry name" value="BRCA2_repeat"/>
</dbReference>
<evidence type="ECO:0000313" key="9">
    <source>
        <dbReference type="EMBL" id="CAF4887585.1"/>
    </source>
</evidence>
<dbReference type="PANTHER" id="PTHR11289:SF0">
    <property type="entry name" value="BREAST CANCER TYPE 2 SUSCEPTIBILITY PROTEIN"/>
    <property type="match status" value="1"/>
</dbReference>
<sequence length="2050" mass="233328">MDKCTDQILKFEQALKNKSSNKRTLYAADTNLISNNYKVEDVIVSVSKQIKALQSADCVNRQHNINKVKSSGNGLLSNGTLKENILNKFETQCVSDTQLIEIVQIVEAQEADTGIIKEFDTTFCQKNNHIDYSESEFKEKLDNSNKPECLFSNTVATQNIPPNINNSSASNGILKNGDSIKPNNYVQGTFEVCKEFSDSEDFQQFQALDDLEKSPIISKINPLIIKTAQSLVYKLDSFEKFEALALPIIEEYPDLKVAKKVINSQIESKELFFETNVDPILKTNKLNTSPILKSSIDIKKHYNNATPIWATSEHKSQQSMIEDEILFSSDEENNHSTNAGENLPLTCALQTSFYDYTGVLDKTMYVGFQTASNKTIQVHSDSFIKAQSLLNNHELENIDVTELVDMFDNTFKSSNNTNSIEPNNANISLSTNNHSVDKQSLGDNIFVGFQKANGKTIDISENALMKGAKILKDIDTNGKMSQSQESSHYKHKKQLEAHSWNVTQTVKHTKETTCFPNIVITKEDNESQIIRIINDVENTLTKINDNNILQEFETNLVEKGESNNNPLTYPKEYNEMAGIEMANTKVINVSNKVMGKKERMFENSPELKNVCNATPITELSGFKTASNKSIAVSEKALLKYQNILNNIDFTNILEPCQDMENKESGTCAMPTVKGFSTASNKEIIVTKEALLKSKALFEDIVINSDMTVKNDRLNKTHSDMFETLKIANNNITEVSKEALCGNDKIIDNISEENTINSSNKVYEPGIELQGFVTANNKPIMVSSKFINKYKNIFEDIDISESNVINDVEHQKRSEDVTKMTNSESKFQLHTSNQKAVDVSKTIGKGKKILRDCYSFQGFQTASHKKISVPKEKLASYLKIFDGIDLNITEMDKNLSTKSLSEAEMQYPQLIEPKTVNKENISFSEICKANSNKLMHNIDLGIANKENEYSYSYKHLPETKDTLQPDKYIFQTASSKPISVTEEAFEASQKIINAKTEEDVRNVKNLACVGFKTASKRKIDISKQTLNKAKKFFDGIDETPSNEFKDLEKHTKSKFQFQTANNKRVNVSEEAIVASQKQLNTDLYCKRLQMSDNKNCNISKETMSAIHSINFNEDSKKNIPTLSNIEYIQDSKLSYKINLDRNFKVNGNKDGTQEAYLEQLKDISLNNILDSQTINNFEETLYTEDFLKETSSICKRSGSPILHCPKAKKRRFEAPASVIKNVNPNGCQNNRKATFIFDSNYKKHKVFSLKDLKMFEEKYKSKTIDTKFFGFNFENILEFEFSSERNDWTGVKLSTNNIKEIFEGSVNKKIIPTGWIENHLKLIIWKLLSYEIKYPNVCYKACSMKKVMEQLKYRYDRELYNVQRPAFRKILERDDIPTKTMVVCVVGVYINGVYVSSVANSTDTLELLLTDGWYCIKACIDRLLAKYVCQGKVSVGTKLVIHGAELINCDQGISPWEDTSSVRLRLFGNSTRRARWDARLGYHSNAAILTQLSAVKADGGKVSKLQVFVTRVYPTLYVEKFDDGSMVTRSERLENVHQMKYESERQMLLEKIYEDVEKEFYEQESQESEGVDVDRRLETGSQISRAMKKHFDPAEFRAALTESQLRNLQNHTNKQKDKQIELIQEKVREKIKNSSLNVTRNVVPLMKIRVASVGEDFKICKGMISIWRPNEELQEIITEGKWIQVYNVVPTALRYSEIQLSASRQSMFQNCEVENSKKNTIIESLKRRYYPIRDLTKNSFLNTDYNEIDTVGFVFLIEPSSREFEASKQLFQNAFLADENKNIICVNFWGGIKKFGFEHILDIGQIVACINLQKRSGNTIKSIPQYRATEFSYFTKTSKYKYIREVSIELIKIFSGLDKRKFQDDCVVFKNNFASMKHGNDVSPYRMNNSDYNISKNRIFIDSPITKDANLNLSCLDFESTLKQRDTQDMAPQDLLRKEKVNAKIAKLKMYGEPPPLSTINIINSSKNAANAFKSPLTTRNNIQVTSAEKSSIVNKENSKIDTSPVLPFRKSGKRPTVNPVKLNFNVVENVNNIADPFADDFDASPPLSFD</sequence>
<reference evidence="9" key="1">
    <citation type="submission" date="2021-02" db="EMBL/GenBank/DDBJ databases">
        <authorList>
            <person name="Steward A R."/>
        </authorList>
    </citation>
    <scope>NUCLEOTIDE SEQUENCE</scope>
</reference>
<protein>
    <submittedName>
        <fullName evidence="9">Uncharacterized protein</fullName>
    </submittedName>
</protein>
<gene>
    <name evidence="9" type="ORF">PMACD_LOCUS10165</name>
</gene>
<dbReference type="GO" id="GO:0006355">
    <property type="term" value="P:regulation of DNA-templated transcription"/>
    <property type="evidence" value="ECO:0007669"/>
    <property type="project" value="TreeGrafter"/>
</dbReference>
<dbReference type="Pfam" id="PF00634">
    <property type="entry name" value="BRCA2"/>
    <property type="match status" value="3"/>
</dbReference>
<evidence type="ECO:0000256" key="1">
    <source>
        <dbReference type="ARBA" id="ARBA00022737"/>
    </source>
</evidence>
<dbReference type="Gene3D" id="2.40.50.140">
    <property type="entry name" value="Nucleic acid-binding proteins"/>
    <property type="match status" value="3"/>
</dbReference>
<keyword evidence="1" id="KW-0677">Repeat</keyword>
<dbReference type="EMBL" id="CAJOBZ010000030">
    <property type="protein sequence ID" value="CAF4887585.1"/>
    <property type="molecule type" value="Genomic_DNA"/>
</dbReference>
<name>A0A821UCS7_9NEOP</name>
<keyword evidence="4" id="KW-0233">DNA recombination</keyword>
<evidence type="ECO:0000256" key="3">
    <source>
        <dbReference type="ARBA" id="ARBA00023125"/>
    </source>
</evidence>
<organism evidence="9 10">
    <name type="scientific">Pieris macdunnoughi</name>
    <dbReference type="NCBI Taxonomy" id="345717"/>
    <lineage>
        <taxon>Eukaryota</taxon>
        <taxon>Metazoa</taxon>
        <taxon>Ecdysozoa</taxon>
        <taxon>Arthropoda</taxon>
        <taxon>Hexapoda</taxon>
        <taxon>Insecta</taxon>
        <taxon>Pterygota</taxon>
        <taxon>Neoptera</taxon>
        <taxon>Endopterygota</taxon>
        <taxon>Lepidoptera</taxon>
        <taxon>Glossata</taxon>
        <taxon>Ditrysia</taxon>
        <taxon>Papilionoidea</taxon>
        <taxon>Pieridae</taxon>
        <taxon>Pierinae</taxon>
        <taxon>Pieris</taxon>
    </lineage>
</organism>
<dbReference type="SUPFAM" id="SSF50249">
    <property type="entry name" value="Nucleic acid-binding proteins"/>
    <property type="match status" value="3"/>
</dbReference>
<feature type="domain" description="BRCA2 OB3" evidence="7">
    <location>
        <begin position="1726"/>
        <end position="1865"/>
    </location>
</feature>
<keyword evidence="3" id="KW-0238">DNA-binding</keyword>
<dbReference type="GO" id="GO:0000724">
    <property type="term" value="P:double-strand break repair via homologous recombination"/>
    <property type="evidence" value="ECO:0007669"/>
    <property type="project" value="InterPro"/>
</dbReference>
<dbReference type="Gene3D" id="6.10.70.10">
    <property type="match status" value="1"/>
</dbReference>
<dbReference type="PANTHER" id="PTHR11289">
    <property type="entry name" value="BREAST CANCER TYPE 2 SUSCEPTIBILITY PROTEIN BRCA2"/>
    <property type="match status" value="1"/>
</dbReference>
<dbReference type="InterPro" id="IPR015252">
    <property type="entry name" value="BRCA2_hlx"/>
</dbReference>
<keyword evidence="5" id="KW-0234">DNA repair</keyword>
<dbReference type="CDD" id="cd04493">
    <property type="entry name" value="BRCA2DBD_OB1"/>
    <property type="match status" value="1"/>
</dbReference>
<dbReference type="PROSITE" id="PS50138">
    <property type="entry name" value="BRCA2_REPEAT"/>
    <property type="match status" value="7"/>
</dbReference>
<keyword evidence="2" id="KW-0227">DNA damage</keyword>
<evidence type="ECO:0000256" key="4">
    <source>
        <dbReference type="ARBA" id="ARBA00023172"/>
    </source>
</evidence>